<dbReference type="InterPro" id="IPR023582">
    <property type="entry name" value="Impact"/>
</dbReference>
<evidence type="ECO:0000313" key="4">
    <source>
        <dbReference type="Proteomes" id="UP000470771"/>
    </source>
</evidence>
<comment type="caution">
    <text evidence="3">The sequence shown here is derived from an EMBL/GenBank/DDBJ whole genome shotgun (WGS) entry which is preliminary data.</text>
</comment>
<keyword evidence="4" id="KW-1185">Reference proteome</keyword>
<dbReference type="EMBL" id="WWNE01000009">
    <property type="protein sequence ID" value="NBG66780.1"/>
    <property type="molecule type" value="Genomic_DNA"/>
</dbReference>
<sequence>MDYFLTISAESESLYKEKGSKFIGYAIPVTDEAQVKEHLERLAGMHHQSRHVCYAYRLGADLETYRINDDGEPSGSAGQPIFGQIRSFELTNVLVAVVRYFGGTKLGVGGLIHAYKTAANDALERAQIIKEYIPVVFTAKFEYARMGDVMGTVEKYNWNVVDTDFQLSCKLTFSCKISEQEQVMQAFEPLHDVELEIVNG</sequence>
<dbReference type="GO" id="GO:0005737">
    <property type="term" value="C:cytoplasm"/>
    <property type="evidence" value="ECO:0007669"/>
    <property type="project" value="TreeGrafter"/>
</dbReference>
<organism evidence="3 4">
    <name type="scientific">Acidiluteibacter ferrifornacis</name>
    <dbReference type="NCBI Taxonomy" id="2692424"/>
    <lineage>
        <taxon>Bacteria</taxon>
        <taxon>Pseudomonadati</taxon>
        <taxon>Bacteroidota</taxon>
        <taxon>Flavobacteriia</taxon>
        <taxon>Flavobacteriales</taxon>
        <taxon>Cryomorphaceae</taxon>
        <taxon>Acidiluteibacter</taxon>
    </lineage>
</organism>
<evidence type="ECO:0000313" key="3">
    <source>
        <dbReference type="EMBL" id="NBG66780.1"/>
    </source>
</evidence>
<dbReference type="Pfam" id="PF01205">
    <property type="entry name" value="Impact_N"/>
    <property type="match status" value="1"/>
</dbReference>
<dbReference type="Gene3D" id="3.30.230.30">
    <property type="entry name" value="Impact, N-terminal domain"/>
    <property type="match status" value="1"/>
</dbReference>
<dbReference type="GO" id="GO:0006446">
    <property type="term" value="P:regulation of translational initiation"/>
    <property type="evidence" value="ECO:0007669"/>
    <property type="project" value="TreeGrafter"/>
</dbReference>
<proteinExistence type="inferred from homology"/>
<gene>
    <name evidence="3" type="ORF">GQN54_11700</name>
</gene>
<dbReference type="AlphaFoldDB" id="A0A6N9NNF0"/>
<dbReference type="RefSeq" id="WP_160633736.1">
    <property type="nucleotide sequence ID" value="NZ_WWNE01000009.1"/>
</dbReference>
<dbReference type="InterPro" id="IPR036956">
    <property type="entry name" value="Impact_N_sf"/>
</dbReference>
<name>A0A6N9NNF0_9FLAO</name>
<accession>A0A6N9NNF0</accession>
<dbReference type="InterPro" id="IPR020568">
    <property type="entry name" value="Ribosomal_Su5_D2-typ_SF"/>
</dbReference>
<dbReference type="PANTHER" id="PTHR16301">
    <property type="entry name" value="IMPACT-RELATED"/>
    <property type="match status" value="1"/>
</dbReference>
<reference evidence="3 4" key="1">
    <citation type="submission" date="2019-12" db="EMBL/GenBank/DDBJ databases">
        <authorList>
            <person name="Zhao J."/>
        </authorList>
    </citation>
    <scope>NUCLEOTIDE SEQUENCE [LARGE SCALE GENOMIC DNA]</scope>
    <source>
        <strain evidence="3 4">S-15</strain>
    </source>
</reference>
<dbReference type="Proteomes" id="UP000470771">
    <property type="component" value="Unassembled WGS sequence"/>
</dbReference>
<dbReference type="PANTHER" id="PTHR16301:SF20">
    <property type="entry name" value="IMPACT FAMILY MEMBER YIGZ"/>
    <property type="match status" value="1"/>
</dbReference>
<evidence type="ECO:0000256" key="1">
    <source>
        <dbReference type="ARBA" id="ARBA00007665"/>
    </source>
</evidence>
<protein>
    <submittedName>
        <fullName evidence="3">YigZ family protein</fullName>
    </submittedName>
</protein>
<dbReference type="SUPFAM" id="SSF54211">
    <property type="entry name" value="Ribosomal protein S5 domain 2-like"/>
    <property type="match status" value="1"/>
</dbReference>
<dbReference type="InterPro" id="IPR001498">
    <property type="entry name" value="Impact_N"/>
</dbReference>
<feature type="domain" description="Impact N-terminal" evidence="2">
    <location>
        <begin position="18"/>
        <end position="123"/>
    </location>
</feature>
<evidence type="ECO:0000259" key="2">
    <source>
        <dbReference type="Pfam" id="PF01205"/>
    </source>
</evidence>
<comment type="similarity">
    <text evidence="1">Belongs to the IMPACT family.</text>
</comment>